<keyword evidence="2" id="KW-1185">Reference proteome</keyword>
<accession>B6ISS8</accession>
<dbReference type="OrthoDB" id="7365744at2"/>
<name>B6ISS8_RHOCS</name>
<dbReference type="HOGENOM" id="CLU_2773176_0_0_5"/>
<dbReference type="Proteomes" id="UP000001591">
    <property type="component" value="Chromosome"/>
</dbReference>
<dbReference type="AlphaFoldDB" id="B6ISS8"/>
<proteinExistence type="predicted"/>
<dbReference type="RefSeq" id="WP_012566303.1">
    <property type="nucleotide sequence ID" value="NC_011420.2"/>
</dbReference>
<evidence type="ECO:0000313" key="1">
    <source>
        <dbReference type="EMBL" id="ACI98514.1"/>
    </source>
</evidence>
<dbReference type="STRING" id="414684.RC1_1098"/>
<sequence length="69" mass="7677">MSRLQFAHIPGMGPAGKTCRVCRHWNTDSHKERVCAKAAELSGKRLEDLTPVSGGTCACKYWEERSETP</sequence>
<protein>
    <submittedName>
        <fullName evidence="1">Uncharacterized protein</fullName>
    </submittedName>
</protein>
<dbReference type="EMBL" id="CP000613">
    <property type="protein sequence ID" value="ACI98514.1"/>
    <property type="molecule type" value="Genomic_DNA"/>
</dbReference>
<reference evidence="1 2" key="1">
    <citation type="journal article" date="2010" name="BMC Genomics">
        <title>Metabolic flexibility revealed in the genome of the cyst-forming alpha-1 proteobacterium Rhodospirillum centenum.</title>
        <authorList>
            <person name="Lu Y.K."/>
            <person name="Marden J."/>
            <person name="Han M."/>
            <person name="Swingley W.D."/>
            <person name="Mastrian S.D."/>
            <person name="Chowdhury S.R."/>
            <person name="Hao J."/>
            <person name="Helmy T."/>
            <person name="Kim S."/>
            <person name="Kurdoglu A.A."/>
            <person name="Matthies H.J."/>
            <person name="Rollo D."/>
            <person name="Stothard P."/>
            <person name="Blankenship R.E."/>
            <person name="Bauer C.E."/>
            <person name="Touchman J.W."/>
        </authorList>
    </citation>
    <scope>NUCLEOTIDE SEQUENCE [LARGE SCALE GENOMIC DNA]</scope>
    <source>
        <strain evidence="2">ATCC 51521 / SW</strain>
    </source>
</reference>
<evidence type="ECO:0000313" key="2">
    <source>
        <dbReference type="Proteomes" id="UP000001591"/>
    </source>
</evidence>
<gene>
    <name evidence="1" type="ordered locus">RC1_1098</name>
</gene>
<dbReference type="KEGG" id="rce:RC1_1098"/>
<organism evidence="1 2">
    <name type="scientific">Rhodospirillum centenum (strain ATCC 51521 / SW)</name>
    <dbReference type="NCBI Taxonomy" id="414684"/>
    <lineage>
        <taxon>Bacteria</taxon>
        <taxon>Pseudomonadati</taxon>
        <taxon>Pseudomonadota</taxon>
        <taxon>Alphaproteobacteria</taxon>
        <taxon>Rhodospirillales</taxon>
        <taxon>Rhodospirillaceae</taxon>
        <taxon>Rhodospirillum</taxon>
    </lineage>
</organism>